<dbReference type="PANTHER" id="PTHR31283:SF16">
    <property type="entry name" value="CTAG2 LIKE 2"/>
    <property type="match status" value="1"/>
</dbReference>
<reference evidence="2 3" key="1">
    <citation type="submission" date="2018-10" db="EMBL/GenBank/DDBJ databases">
        <authorList>
            <person name="Ekblom R."/>
            <person name="Jareborg N."/>
        </authorList>
    </citation>
    <scope>NUCLEOTIDE SEQUENCE [LARGE SCALE GENOMIC DNA]</scope>
    <source>
        <tissue evidence="2">Muscle</tissue>
    </source>
</reference>
<accession>A0A9X9LUE8</accession>
<name>A0A9X9LUE8_GULGU</name>
<dbReference type="GO" id="GO:0070525">
    <property type="term" value="P:tRNA threonylcarbamoyladenosine metabolic process"/>
    <property type="evidence" value="ECO:0007669"/>
    <property type="project" value="TreeGrafter"/>
</dbReference>
<keyword evidence="3" id="KW-1185">Reference proteome</keyword>
<dbReference type="GO" id="GO:0000408">
    <property type="term" value="C:EKC/KEOPS complex"/>
    <property type="evidence" value="ECO:0007669"/>
    <property type="project" value="TreeGrafter"/>
</dbReference>
<gene>
    <name evidence="2" type="ORF">BN2614_LOCUS1</name>
</gene>
<dbReference type="Pfam" id="PF09341">
    <property type="entry name" value="Pcc1"/>
    <property type="match status" value="1"/>
</dbReference>
<dbReference type="Proteomes" id="UP000269945">
    <property type="component" value="Unassembled WGS sequence"/>
</dbReference>
<dbReference type="PANTHER" id="PTHR31283">
    <property type="entry name" value="EKC/KEOPS COMPLEX SUBUNIT PCC1 FAMILY MEMBER"/>
    <property type="match status" value="1"/>
</dbReference>
<sequence length="124" mass="13585">MQAPGPGGDAVPVAVASAGQLLEFTLTVPFWLPMEAEMVSRFLTPHAHHQQGMVQKELTVNGSSLAVRRTAEDAFVPNFHLPHLPSVSPGDMKHSRLWAPISMKAQERELRPNFLSPPRQGTGR</sequence>
<dbReference type="InterPro" id="IPR015419">
    <property type="entry name" value="CTAG/Pcc1"/>
</dbReference>
<proteinExistence type="inferred from homology"/>
<evidence type="ECO:0000256" key="1">
    <source>
        <dbReference type="ARBA" id="ARBA00007073"/>
    </source>
</evidence>
<organism evidence="2 3">
    <name type="scientific">Gulo gulo</name>
    <name type="common">Wolverine</name>
    <name type="synonym">Gluton</name>
    <dbReference type="NCBI Taxonomy" id="48420"/>
    <lineage>
        <taxon>Eukaryota</taxon>
        <taxon>Metazoa</taxon>
        <taxon>Chordata</taxon>
        <taxon>Craniata</taxon>
        <taxon>Vertebrata</taxon>
        <taxon>Euteleostomi</taxon>
        <taxon>Mammalia</taxon>
        <taxon>Eutheria</taxon>
        <taxon>Laurasiatheria</taxon>
        <taxon>Carnivora</taxon>
        <taxon>Caniformia</taxon>
        <taxon>Musteloidea</taxon>
        <taxon>Mustelidae</taxon>
        <taxon>Guloninae</taxon>
        <taxon>Gulo</taxon>
    </lineage>
</organism>
<dbReference type="AlphaFoldDB" id="A0A9X9LUE8"/>
<comment type="caution">
    <text evidence="2">The sequence shown here is derived from an EMBL/GenBank/DDBJ whole genome shotgun (WGS) entry which is preliminary data.</text>
</comment>
<protein>
    <submittedName>
        <fullName evidence="2">Uncharacterized protein</fullName>
    </submittedName>
</protein>
<comment type="similarity">
    <text evidence="1">Belongs to the CTAG/PCC1 family.</text>
</comment>
<evidence type="ECO:0000313" key="2">
    <source>
        <dbReference type="EMBL" id="VCW96585.1"/>
    </source>
</evidence>
<evidence type="ECO:0000313" key="3">
    <source>
        <dbReference type="Proteomes" id="UP000269945"/>
    </source>
</evidence>
<dbReference type="EMBL" id="CYRY02018598">
    <property type="protein sequence ID" value="VCW96585.1"/>
    <property type="molecule type" value="Genomic_DNA"/>
</dbReference>
<dbReference type="Gene3D" id="3.30.310.50">
    <property type="entry name" value="Alpha-D-phosphohexomutase, C-terminal domain"/>
    <property type="match status" value="1"/>
</dbReference>